<keyword evidence="4 10" id="KW-0028">Amino-acid biosynthesis</keyword>
<dbReference type="NCBIfam" id="NF008865">
    <property type="entry name" value="PRK11898.1"/>
    <property type="match status" value="1"/>
</dbReference>
<reference evidence="13" key="1">
    <citation type="journal article" date="2014" name="Int. J. Syst. Evol. Microbiol.">
        <title>Complete genome sequence of Corynebacterium casei LMG S-19264T (=DSM 44701T), isolated from a smear-ripened cheese.</title>
        <authorList>
            <consortium name="US DOE Joint Genome Institute (JGI-PGF)"/>
            <person name="Walter F."/>
            <person name="Albersmeier A."/>
            <person name="Kalinowski J."/>
            <person name="Ruckert C."/>
        </authorList>
    </citation>
    <scope>NUCLEOTIDE SEQUENCE</scope>
    <source>
        <strain evidence="13">CGMCC 4.7679</strain>
    </source>
</reference>
<dbReference type="RefSeq" id="WP_229880271.1">
    <property type="nucleotide sequence ID" value="NZ_BNAV01000001.1"/>
</dbReference>
<dbReference type="UniPathway" id="UPA00121">
    <property type="reaction ID" value="UER00345"/>
</dbReference>
<dbReference type="InterPro" id="IPR002912">
    <property type="entry name" value="ACT_dom"/>
</dbReference>
<dbReference type="Pfam" id="PF01842">
    <property type="entry name" value="ACT"/>
    <property type="match status" value="1"/>
</dbReference>
<dbReference type="InterPro" id="IPR045865">
    <property type="entry name" value="ACT-like_dom_sf"/>
</dbReference>
<evidence type="ECO:0000256" key="1">
    <source>
        <dbReference type="ARBA" id="ARBA00004741"/>
    </source>
</evidence>
<organism evidence="13 14">
    <name type="scientific">Amycolatopsis bartoniae</name>
    <dbReference type="NCBI Taxonomy" id="941986"/>
    <lineage>
        <taxon>Bacteria</taxon>
        <taxon>Bacillati</taxon>
        <taxon>Actinomycetota</taxon>
        <taxon>Actinomycetes</taxon>
        <taxon>Pseudonocardiales</taxon>
        <taxon>Pseudonocardiaceae</taxon>
        <taxon>Amycolatopsis</taxon>
    </lineage>
</organism>
<dbReference type="EMBL" id="BNAV01000001">
    <property type="protein sequence ID" value="GHF35938.1"/>
    <property type="molecule type" value="Genomic_DNA"/>
</dbReference>
<comment type="catalytic activity">
    <reaction evidence="8 10">
        <text>prephenate + H(+) = 3-phenylpyruvate + CO2 + H2O</text>
        <dbReference type="Rhea" id="RHEA:21648"/>
        <dbReference type="ChEBI" id="CHEBI:15377"/>
        <dbReference type="ChEBI" id="CHEBI:15378"/>
        <dbReference type="ChEBI" id="CHEBI:16526"/>
        <dbReference type="ChEBI" id="CHEBI:18005"/>
        <dbReference type="ChEBI" id="CHEBI:29934"/>
        <dbReference type="EC" id="4.2.1.51"/>
    </reaction>
</comment>
<comment type="caution">
    <text evidence="13">The sequence shown here is derived from an EMBL/GenBank/DDBJ whole genome shotgun (WGS) entry which is preliminary data.</text>
</comment>
<reference evidence="13" key="2">
    <citation type="submission" date="2020-09" db="EMBL/GenBank/DDBJ databases">
        <authorList>
            <person name="Sun Q."/>
            <person name="Zhou Y."/>
        </authorList>
    </citation>
    <scope>NUCLEOTIDE SEQUENCE</scope>
    <source>
        <strain evidence="13">CGMCC 4.7679</strain>
    </source>
</reference>
<name>A0A8H9IPT6_9PSEU</name>
<dbReference type="AlphaFoldDB" id="A0A8H9IPT6"/>
<dbReference type="SUPFAM" id="SSF53850">
    <property type="entry name" value="Periplasmic binding protein-like II"/>
    <property type="match status" value="1"/>
</dbReference>
<dbReference type="Pfam" id="PF00800">
    <property type="entry name" value="PDT"/>
    <property type="match status" value="1"/>
</dbReference>
<dbReference type="CDD" id="cd13632">
    <property type="entry name" value="PBP2_Aa-PDT_like"/>
    <property type="match status" value="1"/>
</dbReference>
<dbReference type="PROSITE" id="PS51171">
    <property type="entry name" value="PREPHENATE_DEHYDR_3"/>
    <property type="match status" value="1"/>
</dbReference>
<dbReference type="InterPro" id="IPR018528">
    <property type="entry name" value="Preph_deHydtase_CS"/>
</dbReference>
<proteinExistence type="predicted"/>
<dbReference type="Gene3D" id="3.40.190.10">
    <property type="entry name" value="Periplasmic binding protein-like II"/>
    <property type="match status" value="2"/>
</dbReference>
<accession>A0A8H9IPT6</accession>
<feature type="domain" description="Prephenate dehydratase" evidence="11">
    <location>
        <begin position="13"/>
        <end position="194"/>
    </location>
</feature>
<dbReference type="Proteomes" id="UP000658656">
    <property type="component" value="Unassembled WGS sequence"/>
</dbReference>
<evidence type="ECO:0000256" key="10">
    <source>
        <dbReference type="RuleBase" id="RU361254"/>
    </source>
</evidence>
<evidence type="ECO:0000313" key="14">
    <source>
        <dbReference type="Proteomes" id="UP000658656"/>
    </source>
</evidence>
<keyword evidence="6 10" id="KW-0584">Phenylalanine biosynthesis</keyword>
<dbReference type="InterPro" id="IPR008242">
    <property type="entry name" value="Chor_mutase/pphenate_deHydtase"/>
</dbReference>
<dbReference type="CDD" id="cd04905">
    <property type="entry name" value="ACT_CM-PDT"/>
    <property type="match status" value="1"/>
</dbReference>
<gene>
    <name evidence="10 13" type="primary">pheA</name>
    <name evidence="13" type="ORF">GCM10017566_06180</name>
</gene>
<evidence type="ECO:0000256" key="6">
    <source>
        <dbReference type="ARBA" id="ARBA00023222"/>
    </source>
</evidence>
<feature type="domain" description="ACT" evidence="12">
    <location>
        <begin position="208"/>
        <end position="285"/>
    </location>
</feature>
<keyword evidence="14" id="KW-1185">Reference proteome</keyword>
<dbReference type="GO" id="GO:0004664">
    <property type="term" value="F:prephenate dehydratase activity"/>
    <property type="evidence" value="ECO:0007669"/>
    <property type="project" value="UniProtKB-UniRule"/>
</dbReference>
<evidence type="ECO:0000256" key="3">
    <source>
        <dbReference type="ARBA" id="ARBA00021872"/>
    </source>
</evidence>
<dbReference type="InterPro" id="IPR001086">
    <property type="entry name" value="Preph_deHydtase"/>
</dbReference>
<dbReference type="PROSITE" id="PS51671">
    <property type="entry name" value="ACT"/>
    <property type="match status" value="1"/>
</dbReference>
<evidence type="ECO:0000259" key="12">
    <source>
        <dbReference type="PROSITE" id="PS51671"/>
    </source>
</evidence>
<keyword evidence="7 10" id="KW-0456">Lyase</keyword>
<protein>
    <recommendedName>
        <fullName evidence="3 10">Prephenate dehydratase</fullName>
        <shortName evidence="10">PDT</shortName>
        <ecNumber evidence="2 10">4.2.1.51</ecNumber>
    </recommendedName>
</protein>
<evidence type="ECO:0000259" key="11">
    <source>
        <dbReference type="PROSITE" id="PS51171"/>
    </source>
</evidence>
<evidence type="ECO:0000256" key="8">
    <source>
        <dbReference type="ARBA" id="ARBA00047848"/>
    </source>
</evidence>
<sequence length="299" mass="31606">MSSTTRDERPLRRLGFLGPPGTFTGQALVAMLEPAESAVADLVPLHGSPAVLAAVREGLVDAGCVPLENSVEGAVPPVLDGLTEDPPLAIIREAVLAVRFALIVRPGTTTEGIRAVASHSHGIAQTRDWITTHLPAAEVRIASSTSEGAAQVARGEVDAAVSSPLAAREHGLEILVHDIADHPGAVTRFALVARLGVTPAPTGRDRTTLALAVENRPGSLVTLLREFALRDIDLTRIESRPVRNRPGNYWFHLDCAGHVEEPAVGEALAALRRRGAHVRNLGSYPRADTPQPPVGTGHR</sequence>
<dbReference type="PROSITE" id="PS00858">
    <property type="entry name" value="PREPHENATE_DEHYDR_2"/>
    <property type="match status" value="1"/>
</dbReference>
<dbReference type="Gene3D" id="3.30.70.260">
    <property type="match status" value="1"/>
</dbReference>
<dbReference type="PANTHER" id="PTHR21022:SF19">
    <property type="entry name" value="PREPHENATE DEHYDRATASE-RELATED"/>
    <property type="match status" value="1"/>
</dbReference>
<evidence type="ECO:0000256" key="9">
    <source>
        <dbReference type="PIRSR" id="PIRSR001500-2"/>
    </source>
</evidence>
<dbReference type="FunFam" id="3.30.70.260:FF:000012">
    <property type="entry name" value="Prephenate dehydratase"/>
    <property type="match status" value="1"/>
</dbReference>
<comment type="pathway">
    <text evidence="1 10">Amino-acid biosynthesis; L-phenylalanine biosynthesis; phenylpyruvate from prephenate: step 1/1.</text>
</comment>
<dbReference type="GO" id="GO:0009094">
    <property type="term" value="P:L-phenylalanine biosynthetic process"/>
    <property type="evidence" value="ECO:0007669"/>
    <property type="project" value="UniProtKB-UniPathway"/>
</dbReference>
<evidence type="ECO:0000256" key="4">
    <source>
        <dbReference type="ARBA" id="ARBA00022605"/>
    </source>
</evidence>
<dbReference type="GO" id="GO:0005737">
    <property type="term" value="C:cytoplasm"/>
    <property type="evidence" value="ECO:0007669"/>
    <property type="project" value="TreeGrafter"/>
</dbReference>
<feature type="site" description="Essential for prephenate dehydratase activity" evidence="9">
    <location>
        <position position="187"/>
    </location>
</feature>
<dbReference type="PANTHER" id="PTHR21022">
    <property type="entry name" value="PREPHENATE DEHYDRATASE P PROTEIN"/>
    <property type="match status" value="1"/>
</dbReference>
<evidence type="ECO:0000256" key="5">
    <source>
        <dbReference type="ARBA" id="ARBA00023141"/>
    </source>
</evidence>
<evidence type="ECO:0000256" key="2">
    <source>
        <dbReference type="ARBA" id="ARBA00013147"/>
    </source>
</evidence>
<dbReference type="PIRSF" id="PIRSF001500">
    <property type="entry name" value="Chor_mut_pdt_Ppr"/>
    <property type="match status" value="1"/>
</dbReference>
<keyword evidence="5 10" id="KW-0057">Aromatic amino acid biosynthesis</keyword>
<dbReference type="EC" id="4.2.1.51" evidence="2 10"/>
<dbReference type="SUPFAM" id="SSF55021">
    <property type="entry name" value="ACT-like"/>
    <property type="match status" value="1"/>
</dbReference>
<evidence type="ECO:0000256" key="7">
    <source>
        <dbReference type="ARBA" id="ARBA00023239"/>
    </source>
</evidence>
<evidence type="ECO:0000313" key="13">
    <source>
        <dbReference type="EMBL" id="GHF35938.1"/>
    </source>
</evidence>